<name>A0A2I7SF04_9FLAO</name>
<proteinExistence type="predicted"/>
<evidence type="ECO:0000313" key="2">
    <source>
        <dbReference type="Proteomes" id="UP000236592"/>
    </source>
</evidence>
<keyword evidence="2" id="KW-1185">Reference proteome</keyword>
<organism evidence="1 2">
    <name type="scientific">Pseudotamlana carrageenivorans</name>
    <dbReference type="NCBI Taxonomy" id="2069432"/>
    <lineage>
        <taxon>Bacteria</taxon>
        <taxon>Pseudomonadati</taxon>
        <taxon>Bacteroidota</taxon>
        <taxon>Flavobacteriia</taxon>
        <taxon>Flavobacteriales</taxon>
        <taxon>Flavobacteriaceae</taxon>
        <taxon>Pseudotamlana</taxon>
    </lineage>
</organism>
<accession>A0A2I7SF04</accession>
<reference evidence="2" key="1">
    <citation type="submission" date="2018-01" db="EMBL/GenBank/DDBJ databases">
        <title>Complete genome of Tamlana sp. UJ94.</title>
        <authorList>
            <person name="Jung J."/>
            <person name="Chung D."/>
            <person name="Bae S.S."/>
            <person name="Baek K."/>
        </authorList>
    </citation>
    <scope>NUCLEOTIDE SEQUENCE [LARGE SCALE GENOMIC DNA]</scope>
    <source>
        <strain evidence="2">UJ94</strain>
    </source>
</reference>
<evidence type="ECO:0008006" key="3">
    <source>
        <dbReference type="Google" id="ProtNLM"/>
    </source>
</evidence>
<dbReference type="AlphaFoldDB" id="A0A2I7SF04"/>
<gene>
    <name evidence="1" type="ORF">C1A40_02895</name>
</gene>
<evidence type="ECO:0000313" key="1">
    <source>
        <dbReference type="EMBL" id="AUS04482.1"/>
    </source>
</evidence>
<dbReference type="RefSeq" id="WP_102994590.1">
    <property type="nucleotide sequence ID" value="NZ_CP025938.1"/>
</dbReference>
<sequence length="323" mass="36220">MLNIDWYIEFKNSEGKRFQLALLAECEIISSVENLADTATIVLPEAVMNDPLNFENKIGRGTEVLIKMGYDNQLETEFTGFIKEILNTDSALKIICEDALFVFRVGVPDVELKETSVSKIAQYVISQIDANYTVNCSFDINYEKFTIHDATGYEVLKKIQEDTSAAIYFDSVNKVLHIHEPYIYKGGEAIYSMQHNIESSSLEYKNKLDYKVEVTVESTDVKGNVHKTVIGTTGGEKVVKQTGVLGSEAAEKLAQAILKTQQAPMYEGSFDTWLVPMCKPTYSARIKDEDYPDKTAWYYVKSVTTTLSESGGKRTITPGIKLN</sequence>
<protein>
    <recommendedName>
        <fullName evidence="3">Late control protein</fullName>
    </recommendedName>
</protein>
<dbReference type="OrthoDB" id="1065075at2"/>
<dbReference type="Proteomes" id="UP000236592">
    <property type="component" value="Chromosome"/>
</dbReference>
<dbReference type="EMBL" id="CP025938">
    <property type="protein sequence ID" value="AUS04482.1"/>
    <property type="molecule type" value="Genomic_DNA"/>
</dbReference>
<dbReference type="KEGG" id="taj:C1A40_02895"/>